<dbReference type="Proteomes" id="UP000032180">
    <property type="component" value="Chromosome 5"/>
</dbReference>
<proteinExistence type="predicted"/>
<dbReference type="Gramene" id="LPERR05G01910.1">
    <property type="protein sequence ID" value="LPERR05G01910.1"/>
    <property type="gene ID" value="LPERR05G01910"/>
</dbReference>
<sequence length="115" mass="12698">MGRSLDWLLPIFSPGPTVSRWPLLNLVILQRHHNLLNILPPATVTIQVAAVTTQHNHKRRCSTTSSKPARIGATQQFNELGTSHLIFSALLLSESSHLNMHLANSGLGFKCKMLP</sequence>
<name>A0A0D9WCC5_9ORYZ</name>
<reference evidence="1 2" key="1">
    <citation type="submission" date="2012-08" db="EMBL/GenBank/DDBJ databases">
        <title>Oryza genome evolution.</title>
        <authorList>
            <person name="Wing R.A."/>
        </authorList>
    </citation>
    <scope>NUCLEOTIDE SEQUENCE</scope>
</reference>
<keyword evidence="2" id="KW-1185">Reference proteome</keyword>
<evidence type="ECO:0000313" key="2">
    <source>
        <dbReference type="Proteomes" id="UP000032180"/>
    </source>
</evidence>
<dbReference type="AlphaFoldDB" id="A0A0D9WCC5"/>
<reference evidence="1" key="3">
    <citation type="submission" date="2015-04" db="UniProtKB">
        <authorList>
            <consortium name="EnsemblPlants"/>
        </authorList>
    </citation>
    <scope>IDENTIFICATION</scope>
</reference>
<dbReference type="EnsemblPlants" id="LPERR05G01910.1">
    <property type="protein sequence ID" value="LPERR05G01910.1"/>
    <property type="gene ID" value="LPERR05G01910"/>
</dbReference>
<dbReference type="HOGENOM" id="CLU_2112411_0_0_1"/>
<reference evidence="2" key="2">
    <citation type="submission" date="2013-12" db="EMBL/GenBank/DDBJ databases">
        <authorList>
            <person name="Yu Y."/>
            <person name="Lee S."/>
            <person name="de Baynast K."/>
            <person name="Wissotski M."/>
            <person name="Liu L."/>
            <person name="Talag J."/>
            <person name="Goicoechea J."/>
            <person name="Angelova A."/>
            <person name="Jetty R."/>
            <person name="Kudrna D."/>
            <person name="Golser W."/>
            <person name="Rivera L."/>
            <person name="Zhang J."/>
            <person name="Wing R."/>
        </authorList>
    </citation>
    <scope>NUCLEOTIDE SEQUENCE</scope>
</reference>
<protein>
    <submittedName>
        <fullName evidence="1">Uncharacterized protein</fullName>
    </submittedName>
</protein>
<organism evidence="1 2">
    <name type="scientific">Leersia perrieri</name>
    <dbReference type="NCBI Taxonomy" id="77586"/>
    <lineage>
        <taxon>Eukaryota</taxon>
        <taxon>Viridiplantae</taxon>
        <taxon>Streptophyta</taxon>
        <taxon>Embryophyta</taxon>
        <taxon>Tracheophyta</taxon>
        <taxon>Spermatophyta</taxon>
        <taxon>Magnoliopsida</taxon>
        <taxon>Liliopsida</taxon>
        <taxon>Poales</taxon>
        <taxon>Poaceae</taxon>
        <taxon>BOP clade</taxon>
        <taxon>Oryzoideae</taxon>
        <taxon>Oryzeae</taxon>
        <taxon>Oryzinae</taxon>
        <taxon>Leersia</taxon>
    </lineage>
</organism>
<accession>A0A0D9WCC5</accession>
<evidence type="ECO:0000313" key="1">
    <source>
        <dbReference type="EnsemblPlants" id="LPERR05G01910.1"/>
    </source>
</evidence>